<feature type="domain" description="ABC transporter" evidence="10">
    <location>
        <begin position="3"/>
        <end position="234"/>
    </location>
</feature>
<dbReference type="EMBL" id="JAASQI010000004">
    <property type="protein sequence ID" value="NIJ58212.1"/>
    <property type="molecule type" value="Genomic_DNA"/>
</dbReference>
<dbReference type="InterPro" id="IPR008995">
    <property type="entry name" value="Mo/tungstate-bd_C_term_dom"/>
</dbReference>
<keyword evidence="4" id="KW-0410">Iron transport</keyword>
<dbReference type="InterPro" id="IPR015853">
    <property type="entry name" value="ABC_transpr_FbpC"/>
</dbReference>
<evidence type="ECO:0000256" key="9">
    <source>
        <dbReference type="ARBA" id="ARBA00023136"/>
    </source>
</evidence>
<accession>A0ABX0UZQ6</accession>
<dbReference type="Gene3D" id="3.40.50.300">
    <property type="entry name" value="P-loop containing nucleotide triphosphate hydrolases"/>
    <property type="match status" value="1"/>
</dbReference>
<gene>
    <name evidence="11" type="ORF">FHS82_002054</name>
</gene>
<evidence type="ECO:0000256" key="1">
    <source>
        <dbReference type="ARBA" id="ARBA00005417"/>
    </source>
</evidence>
<dbReference type="SUPFAM" id="SSF50331">
    <property type="entry name" value="MOP-like"/>
    <property type="match status" value="1"/>
</dbReference>
<dbReference type="Pfam" id="PF00005">
    <property type="entry name" value="ABC_tran"/>
    <property type="match status" value="1"/>
</dbReference>
<dbReference type="CDD" id="cd03259">
    <property type="entry name" value="ABC_Carb_Solutes_like"/>
    <property type="match status" value="1"/>
</dbReference>
<evidence type="ECO:0000256" key="7">
    <source>
        <dbReference type="ARBA" id="ARBA00023004"/>
    </source>
</evidence>
<dbReference type="Proteomes" id="UP001429580">
    <property type="component" value="Unassembled WGS sequence"/>
</dbReference>
<dbReference type="PANTHER" id="PTHR42781">
    <property type="entry name" value="SPERMIDINE/PUTRESCINE IMPORT ATP-BINDING PROTEIN POTA"/>
    <property type="match status" value="1"/>
</dbReference>
<keyword evidence="12" id="KW-1185">Reference proteome</keyword>
<keyword evidence="8" id="KW-0406">Ion transport</keyword>
<sequence>MSIEFRAVSYTYPGTRIGVSDIDLAIADGELLAIIGASGSGKSTLLKLLAGFLVPDSGRILVDGKDVTGLKPEDRQLGIVFQNYALFPHMSAAQNVAYPLKMRGIGRPQRLEQARAALVRVGLGDFTERRPATLSGGQQQRVALARSLVFSPRALLLDEPLSALDAALRVGMRDEILKVQRQADIATLHVTHDQEEALSLGDRVAVIAGGRIAQVAPPRELYERPATRAVAAFVGEANLWQGRIAAPGRVALANLDLAADTEGFAPGDVVTVMVRPERIGPAPASGINVFTGAVATDRYLGPTRRVDFAVDGVNVRLHTHVREAFSAISIPPDAIRLLPAD</sequence>
<name>A0ABX0UZQ6_9HYPH</name>
<dbReference type="PROSITE" id="PS00211">
    <property type="entry name" value="ABC_TRANSPORTER_1"/>
    <property type="match status" value="1"/>
</dbReference>
<evidence type="ECO:0000256" key="5">
    <source>
        <dbReference type="ARBA" id="ARBA00022741"/>
    </source>
</evidence>
<evidence type="ECO:0000256" key="4">
    <source>
        <dbReference type="ARBA" id="ARBA00022496"/>
    </source>
</evidence>
<evidence type="ECO:0000256" key="8">
    <source>
        <dbReference type="ARBA" id="ARBA00023065"/>
    </source>
</evidence>
<dbReference type="GO" id="GO:0005524">
    <property type="term" value="F:ATP binding"/>
    <property type="evidence" value="ECO:0007669"/>
    <property type="project" value="UniProtKB-KW"/>
</dbReference>
<keyword evidence="6 11" id="KW-0067">ATP-binding</keyword>
<dbReference type="SUPFAM" id="SSF52540">
    <property type="entry name" value="P-loop containing nucleoside triphosphate hydrolases"/>
    <property type="match status" value="1"/>
</dbReference>
<evidence type="ECO:0000256" key="3">
    <source>
        <dbReference type="ARBA" id="ARBA00022475"/>
    </source>
</evidence>
<dbReference type="PANTHER" id="PTHR42781:SF4">
    <property type="entry name" value="SPERMIDINE_PUTRESCINE IMPORT ATP-BINDING PROTEIN POTA"/>
    <property type="match status" value="1"/>
</dbReference>
<evidence type="ECO:0000259" key="10">
    <source>
        <dbReference type="PROSITE" id="PS50893"/>
    </source>
</evidence>
<comment type="caution">
    <text evidence="11">The sequence shown here is derived from an EMBL/GenBank/DDBJ whole genome shotgun (WGS) entry which is preliminary data.</text>
</comment>
<dbReference type="SMART" id="SM00382">
    <property type="entry name" value="AAA"/>
    <property type="match status" value="1"/>
</dbReference>
<evidence type="ECO:0000313" key="11">
    <source>
        <dbReference type="EMBL" id="NIJ58212.1"/>
    </source>
</evidence>
<protein>
    <submittedName>
        <fullName evidence="11">Spermidine/putrescine transport system ATP-binding protein</fullName>
    </submittedName>
</protein>
<keyword evidence="7" id="KW-0408">Iron</keyword>
<dbReference type="InterPro" id="IPR050093">
    <property type="entry name" value="ABC_SmlMolc_Importer"/>
</dbReference>
<keyword evidence="3" id="KW-1003">Cell membrane</keyword>
<comment type="similarity">
    <text evidence="1">Belongs to the ABC transporter superfamily.</text>
</comment>
<dbReference type="Gene3D" id="2.40.50.100">
    <property type="match status" value="1"/>
</dbReference>
<dbReference type="RefSeq" id="WP_166951956.1">
    <property type="nucleotide sequence ID" value="NZ_JAASQI010000004.1"/>
</dbReference>
<dbReference type="InterPro" id="IPR003593">
    <property type="entry name" value="AAA+_ATPase"/>
</dbReference>
<dbReference type="InterPro" id="IPR003439">
    <property type="entry name" value="ABC_transporter-like_ATP-bd"/>
</dbReference>
<dbReference type="PROSITE" id="PS50893">
    <property type="entry name" value="ABC_TRANSPORTER_2"/>
    <property type="match status" value="1"/>
</dbReference>
<keyword evidence="5" id="KW-0547">Nucleotide-binding</keyword>
<proteinExistence type="inferred from homology"/>
<keyword evidence="2" id="KW-0813">Transport</keyword>
<evidence type="ECO:0000256" key="2">
    <source>
        <dbReference type="ARBA" id="ARBA00022448"/>
    </source>
</evidence>
<reference evidence="11 12" key="1">
    <citation type="submission" date="2020-03" db="EMBL/GenBank/DDBJ databases">
        <title>Genomic Encyclopedia of Type Strains, Phase IV (KMG-IV): sequencing the most valuable type-strain genomes for metagenomic binning, comparative biology and taxonomic classification.</title>
        <authorList>
            <person name="Goeker M."/>
        </authorList>
    </citation>
    <scope>NUCLEOTIDE SEQUENCE [LARGE SCALE GENOMIC DNA]</scope>
    <source>
        <strain evidence="11 12">DSM 103870</strain>
    </source>
</reference>
<evidence type="ECO:0000256" key="6">
    <source>
        <dbReference type="ARBA" id="ARBA00022840"/>
    </source>
</evidence>
<organism evidence="11 12">
    <name type="scientific">Pseudochelatococcus lubricantis</name>
    <dbReference type="NCBI Taxonomy" id="1538102"/>
    <lineage>
        <taxon>Bacteria</taxon>
        <taxon>Pseudomonadati</taxon>
        <taxon>Pseudomonadota</taxon>
        <taxon>Alphaproteobacteria</taxon>
        <taxon>Hyphomicrobiales</taxon>
        <taxon>Chelatococcaceae</taxon>
        <taxon>Pseudochelatococcus</taxon>
    </lineage>
</organism>
<dbReference type="InterPro" id="IPR017871">
    <property type="entry name" value="ABC_transporter-like_CS"/>
</dbReference>
<evidence type="ECO:0000313" key="12">
    <source>
        <dbReference type="Proteomes" id="UP001429580"/>
    </source>
</evidence>
<dbReference type="InterPro" id="IPR027417">
    <property type="entry name" value="P-loop_NTPase"/>
</dbReference>
<keyword evidence="9" id="KW-0472">Membrane</keyword>